<keyword evidence="2" id="KW-1185">Reference proteome</keyword>
<sequence length="50" mass="5478">MPLSVRIGERLLVPVSAFELVSVGVMGKLLMNFRMSGNAIQDNSHVHDPD</sequence>
<organism evidence="1 2">
    <name type="scientific">Shewanella jiangmenensis</name>
    <dbReference type="NCBI Taxonomy" id="2837387"/>
    <lineage>
        <taxon>Bacteria</taxon>
        <taxon>Pseudomonadati</taxon>
        <taxon>Pseudomonadota</taxon>
        <taxon>Gammaproteobacteria</taxon>
        <taxon>Alteromonadales</taxon>
        <taxon>Shewanellaceae</taxon>
        <taxon>Shewanella</taxon>
    </lineage>
</organism>
<protein>
    <submittedName>
        <fullName evidence="1">Uncharacterized protein</fullName>
    </submittedName>
</protein>
<evidence type="ECO:0000313" key="2">
    <source>
        <dbReference type="Proteomes" id="UP001195903"/>
    </source>
</evidence>
<reference evidence="1 2" key="1">
    <citation type="submission" date="2021-05" db="EMBL/GenBank/DDBJ databases">
        <title>Shewanella sp. JM162201.</title>
        <authorList>
            <person name="Xu S."/>
            <person name="Li A."/>
        </authorList>
    </citation>
    <scope>NUCLEOTIDE SEQUENCE [LARGE SCALE GENOMIC DNA]</scope>
    <source>
        <strain evidence="1 2">JM162201</strain>
    </source>
</reference>
<accession>A0ABS5V2W0</accession>
<gene>
    <name evidence="1" type="ORF">KJI95_09475</name>
</gene>
<dbReference type="EMBL" id="JAHEPS010000003">
    <property type="protein sequence ID" value="MBT1444750.1"/>
    <property type="molecule type" value="Genomic_DNA"/>
</dbReference>
<proteinExistence type="predicted"/>
<comment type="caution">
    <text evidence="1">The sequence shown here is derived from an EMBL/GenBank/DDBJ whole genome shotgun (WGS) entry which is preliminary data.</text>
</comment>
<dbReference type="Proteomes" id="UP001195903">
    <property type="component" value="Unassembled WGS sequence"/>
</dbReference>
<evidence type="ECO:0000313" key="1">
    <source>
        <dbReference type="EMBL" id="MBT1444750.1"/>
    </source>
</evidence>
<name>A0ABS5V2W0_9GAMM</name>
<dbReference type="RefSeq" id="WP_214506953.1">
    <property type="nucleotide sequence ID" value="NZ_JAHEPS010000003.1"/>
</dbReference>